<reference evidence="1" key="1">
    <citation type="journal article" date="2005" name="Proc. Natl. Acad. Sci. U.S.A.">
        <title>The psychrophilic lifestyle as revealed by the genome sequence of Colwellia psychrerythraea 34H through genomic and proteomic analyses.</title>
        <authorList>
            <person name="Methe B.A."/>
            <person name="Nelson K.E."/>
            <person name="Deming J.W."/>
            <person name="Momen B."/>
            <person name="Melamud E."/>
            <person name="Zhang X."/>
            <person name="Moult J."/>
            <person name="Madupu R."/>
            <person name="Nelson W.C."/>
            <person name="Dodson R.J."/>
            <person name="Brinkac L.M."/>
            <person name="Daugherty S.C."/>
            <person name="Durkin A.S."/>
            <person name="DeBoy R.T."/>
            <person name="Kolonay J.F."/>
            <person name="Sullivan S.A."/>
            <person name="Zhou L."/>
            <person name="Davidsen T.M."/>
            <person name="Wu M."/>
            <person name="Huston A.L."/>
            <person name="Lewis M."/>
            <person name="Weaver B."/>
            <person name="Weidman J.F."/>
            <person name="Khouri H."/>
            <person name="Utterback T.R."/>
            <person name="Feldblyum T.V."/>
            <person name="Fraser C.M."/>
        </authorList>
    </citation>
    <scope>NUCLEOTIDE SEQUENCE [LARGE SCALE GENOMIC DNA]</scope>
    <source>
        <strain evidence="1">34H</strain>
    </source>
</reference>
<dbReference type="EMBL" id="CP000083">
    <property type="protein sequence ID" value="AAZ27253.1"/>
    <property type="molecule type" value="Genomic_DNA"/>
</dbReference>
<accession>Q484L2</accession>
<protein>
    <recommendedName>
        <fullName evidence="3">START domain-containing protein</fullName>
    </recommendedName>
</protein>
<dbReference type="RefSeq" id="WP_011042597.1">
    <property type="nucleotide sequence ID" value="NC_003910.7"/>
</dbReference>
<evidence type="ECO:0000313" key="1">
    <source>
        <dbReference type="EMBL" id="AAZ27253.1"/>
    </source>
</evidence>
<evidence type="ECO:0008006" key="3">
    <source>
        <dbReference type="Google" id="ProtNLM"/>
    </source>
</evidence>
<evidence type="ECO:0000313" key="2">
    <source>
        <dbReference type="Proteomes" id="UP000000547"/>
    </source>
</evidence>
<dbReference type="Proteomes" id="UP000000547">
    <property type="component" value="Chromosome"/>
</dbReference>
<dbReference type="KEGG" id="cps:CPS_1772"/>
<proteinExistence type="predicted"/>
<gene>
    <name evidence="1" type="ordered locus">CPS_1772</name>
</gene>
<name>Q484L2_COLP3</name>
<sequence>MSNVANIEHSFFAASQEFENAWENPRNTRFELPAPDVNKVLSECYEVGKPVHLTGNMVWDMELKKAWNPANYIPYVVSRDHAWGRYSFDDDSEYFVREIEAKAWIIEDAIGPVFEEVFISHKERRMIFLGRDKLTDETGKTIRTNEYQPLFHVEHGVAGTEDAPLNTWRIVILTENNDPLYHQPFEEMVKAGGLPGFLEIYINRDLDAQLSRK</sequence>
<dbReference type="AlphaFoldDB" id="Q484L2"/>
<dbReference type="HOGENOM" id="CLU_115032_0_0_6"/>
<organism evidence="1 2">
    <name type="scientific">Colwellia psychrerythraea (strain 34H / ATCC BAA-681)</name>
    <name type="common">Vibrio psychroerythus</name>
    <dbReference type="NCBI Taxonomy" id="167879"/>
    <lineage>
        <taxon>Bacteria</taxon>
        <taxon>Pseudomonadati</taxon>
        <taxon>Pseudomonadota</taxon>
        <taxon>Gammaproteobacteria</taxon>
        <taxon>Alteromonadales</taxon>
        <taxon>Colwelliaceae</taxon>
        <taxon>Colwellia</taxon>
    </lineage>
</organism>